<reference evidence="1 2" key="1">
    <citation type="submission" date="2021-11" db="EMBL/GenBank/DDBJ databases">
        <title>Black yeast isolated from Biological Soil Crust.</title>
        <authorList>
            <person name="Kurbessoian T."/>
        </authorList>
    </citation>
    <scope>NUCLEOTIDE SEQUENCE [LARGE SCALE GENOMIC DNA]</scope>
    <source>
        <strain evidence="1 2">CCFEE 5522</strain>
    </source>
</reference>
<protein>
    <submittedName>
        <fullName evidence="1">Uncharacterized protein</fullName>
    </submittedName>
</protein>
<organism evidence="1 2">
    <name type="scientific">Oleoguttula mirabilis</name>
    <dbReference type="NCBI Taxonomy" id="1507867"/>
    <lineage>
        <taxon>Eukaryota</taxon>
        <taxon>Fungi</taxon>
        <taxon>Dikarya</taxon>
        <taxon>Ascomycota</taxon>
        <taxon>Pezizomycotina</taxon>
        <taxon>Dothideomycetes</taxon>
        <taxon>Dothideomycetidae</taxon>
        <taxon>Mycosphaerellales</taxon>
        <taxon>Teratosphaeriaceae</taxon>
        <taxon>Oleoguttula</taxon>
    </lineage>
</organism>
<gene>
    <name evidence="1" type="ORF">LTR36_002483</name>
</gene>
<dbReference type="Proteomes" id="UP001324427">
    <property type="component" value="Unassembled WGS sequence"/>
</dbReference>
<sequence>MASEGSKKKSPHFLYTVAYLSAHGVQVYRAYSHSAEAKAAAWHLWNNKLKLSSAEWGDPVVLEASEDDKSVPQATLSLCNDASAYKGSGAYVPQQVVVEKVFMDSKDGTELRKVEEKP</sequence>
<accession>A0AAV9JKV3</accession>
<evidence type="ECO:0000313" key="2">
    <source>
        <dbReference type="Proteomes" id="UP001324427"/>
    </source>
</evidence>
<evidence type="ECO:0000313" key="1">
    <source>
        <dbReference type="EMBL" id="KAK4545919.1"/>
    </source>
</evidence>
<comment type="caution">
    <text evidence="1">The sequence shown here is derived from an EMBL/GenBank/DDBJ whole genome shotgun (WGS) entry which is preliminary data.</text>
</comment>
<name>A0AAV9JKV3_9PEZI</name>
<dbReference type="EMBL" id="JAVFHQ010000017">
    <property type="protein sequence ID" value="KAK4545919.1"/>
    <property type="molecule type" value="Genomic_DNA"/>
</dbReference>
<keyword evidence="2" id="KW-1185">Reference proteome</keyword>
<dbReference type="AlphaFoldDB" id="A0AAV9JKV3"/>
<proteinExistence type="predicted"/>